<feature type="compositionally biased region" description="Low complexity" evidence="1">
    <location>
        <begin position="295"/>
        <end position="309"/>
    </location>
</feature>
<name>A0A4S4LLQ8_9AGAM</name>
<feature type="compositionally biased region" description="Basic residues" evidence="1">
    <location>
        <begin position="247"/>
        <end position="256"/>
    </location>
</feature>
<dbReference type="OrthoDB" id="2688840at2759"/>
<feature type="region of interest" description="Disordered" evidence="1">
    <location>
        <begin position="1"/>
        <end position="125"/>
    </location>
</feature>
<dbReference type="EMBL" id="SGPK01000024">
    <property type="protein sequence ID" value="THH10940.1"/>
    <property type="molecule type" value="Genomic_DNA"/>
</dbReference>
<feature type="compositionally biased region" description="Polar residues" evidence="1">
    <location>
        <begin position="99"/>
        <end position="110"/>
    </location>
</feature>
<reference evidence="2 3" key="1">
    <citation type="submission" date="2019-02" db="EMBL/GenBank/DDBJ databases">
        <title>Genome sequencing of the rare red list fungi Phellinidium pouzarii.</title>
        <authorList>
            <person name="Buettner E."/>
            <person name="Kellner H."/>
        </authorList>
    </citation>
    <scope>NUCLEOTIDE SEQUENCE [LARGE SCALE GENOMIC DNA]</scope>
    <source>
        <strain evidence="2 3">DSM 108285</strain>
    </source>
</reference>
<accession>A0A4S4LLQ8</accession>
<sequence length="481" mass="51755">MLNSSPFRASHRRSRSHSSPSAPNSSPTGISRHDDLRAQAIRSPAFIKTKTSAVPPFPSSGSAFVAQPPKKWDVEAWRRGKRARREPSVRLLSPHPSRLSVNTCFSQSPSDDADMESCDEPMPSSPVAAPILLDNTTSTSAPSTPHLPSTSDAFQLFQSKASTASNDAKPAMSMFSTHTHISTDVDSDCHDAGLAQLHSDAFSDLRRTVVEAGEGFVRRMREFEADRTRAGLSRVGTHLPLSDRKDLHYKRGRKRPSPISTRHLIQPPPAGTPAAKSAQSQEDEDAKESDVEFRSSYASGSDDYSSWSPSKKRAVSLDALYNKGLGAQQQSYSLPYPIPLRRREQSSSPSTYADSSDEEDEPEDAVDHVWQRHPARFPSTALSVKSSTPPLSFSFSSASNNSSRVSLPAGAPSPISHTSTVKPSVGLPALSSRSSKRAEMAVAALSLAIANGAGSVSDYETLRDAQGALAMDDGEAGGLWD</sequence>
<feature type="compositionally biased region" description="Low complexity" evidence="1">
    <location>
        <begin position="17"/>
        <end position="27"/>
    </location>
</feature>
<gene>
    <name evidence="2" type="ORF">EW145_g1006</name>
</gene>
<feature type="compositionally biased region" description="Acidic residues" evidence="1">
    <location>
        <begin position="355"/>
        <end position="364"/>
    </location>
</feature>
<organism evidence="2 3">
    <name type="scientific">Phellinidium pouzarii</name>
    <dbReference type="NCBI Taxonomy" id="167371"/>
    <lineage>
        <taxon>Eukaryota</taxon>
        <taxon>Fungi</taxon>
        <taxon>Dikarya</taxon>
        <taxon>Basidiomycota</taxon>
        <taxon>Agaricomycotina</taxon>
        <taxon>Agaricomycetes</taxon>
        <taxon>Hymenochaetales</taxon>
        <taxon>Hymenochaetaceae</taxon>
        <taxon>Phellinidium</taxon>
    </lineage>
</organism>
<keyword evidence="3" id="KW-1185">Reference proteome</keyword>
<comment type="caution">
    <text evidence="2">The sequence shown here is derived from an EMBL/GenBank/DDBJ whole genome shotgun (WGS) entry which is preliminary data.</text>
</comment>
<dbReference type="AlphaFoldDB" id="A0A4S4LLQ8"/>
<feature type="region of interest" description="Disordered" evidence="1">
    <location>
        <begin position="332"/>
        <end position="366"/>
    </location>
</feature>
<dbReference type="Proteomes" id="UP000308199">
    <property type="component" value="Unassembled WGS sequence"/>
</dbReference>
<evidence type="ECO:0000313" key="3">
    <source>
        <dbReference type="Proteomes" id="UP000308199"/>
    </source>
</evidence>
<proteinExistence type="predicted"/>
<feature type="region of interest" description="Disordered" evidence="1">
    <location>
        <begin position="236"/>
        <end position="309"/>
    </location>
</feature>
<evidence type="ECO:0000313" key="2">
    <source>
        <dbReference type="EMBL" id="THH10940.1"/>
    </source>
</evidence>
<protein>
    <submittedName>
        <fullName evidence="2">Uncharacterized protein</fullName>
    </submittedName>
</protein>
<evidence type="ECO:0000256" key="1">
    <source>
        <dbReference type="SAM" id="MobiDB-lite"/>
    </source>
</evidence>